<keyword evidence="8" id="KW-0378">Hydrolase</keyword>
<evidence type="ECO:0000313" key="16">
    <source>
        <dbReference type="Proteomes" id="UP000034175"/>
    </source>
</evidence>
<protein>
    <submittedName>
        <fullName evidence="15">Transmembrane protein</fullName>
    </submittedName>
</protein>
<keyword evidence="10 13" id="KW-1133">Transmembrane helix</keyword>
<evidence type="ECO:0000259" key="14">
    <source>
        <dbReference type="Pfam" id="PF02163"/>
    </source>
</evidence>
<comment type="similarity">
    <text evidence="3">Belongs to the peptidase M50B family.</text>
</comment>
<evidence type="ECO:0000256" key="6">
    <source>
        <dbReference type="ARBA" id="ARBA00022692"/>
    </source>
</evidence>
<feature type="transmembrane region" description="Helical" evidence="13">
    <location>
        <begin position="50"/>
        <end position="73"/>
    </location>
</feature>
<sequence>MDFVTLIFYFIIIIPSAIIHEYAHGWMADRFGDPTAKYAGRLTVNPLAHIDLWGTILMPLFLFVVTRGSFLFAYAKPVPYNPYNLRNQRWGPALVGVAGPMANFLLATTFAVVLRLVPNLPISQFLYIIVYANVLLGVFNLVPIPPLDGSKILYALLPASAHGVRAFLDRYGFVILLFFIFFLFGIISPIINFLVRVLVGG</sequence>
<feature type="transmembrane region" description="Helical" evidence="13">
    <location>
        <begin position="125"/>
        <end position="144"/>
    </location>
</feature>
<dbReference type="InterPro" id="IPR052348">
    <property type="entry name" value="Metallopeptidase_M50B"/>
</dbReference>
<organism evidence="15 16">
    <name type="scientific">Candidatus Magasanikbacteria bacterium GW2011_GWA2_46_17</name>
    <dbReference type="NCBI Taxonomy" id="1619042"/>
    <lineage>
        <taxon>Bacteria</taxon>
        <taxon>Candidatus Magasanikiibacteriota</taxon>
    </lineage>
</organism>
<evidence type="ECO:0000256" key="4">
    <source>
        <dbReference type="ARBA" id="ARBA00022475"/>
    </source>
</evidence>
<evidence type="ECO:0000256" key="10">
    <source>
        <dbReference type="ARBA" id="ARBA00022989"/>
    </source>
</evidence>
<keyword evidence="4" id="KW-1003">Cell membrane</keyword>
<evidence type="ECO:0000313" key="15">
    <source>
        <dbReference type="EMBL" id="KKU26057.1"/>
    </source>
</evidence>
<feature type="transmembrane region" description="Helical" evidence="13">
    <location>
        <begin position="93"/>
        <end position="113"/>
    </location>
</feature>
<dbReference type="CDD" id="cd06158">
    <property type="entry name" value="S2P-M50_like_1"/>
    <property type="match status" value="1"/>
</dbReference>
<evidence type="ECO:0000256" key="13">
    <source>
        <dbReference type="SAM" id="Phobius"/>
    </source>
</evidence>
<feature type="domain" description="Peptidase M50" evidence="14">
    <location>
        <begin position="122"/>
        <end position="177"/>
    </location>
</feature>
<gene>
    <name evidence="15" type="ORF">UX39_C0013G0004</name>
</gene>
<evidence type="ECO:0000256" key="3">
    <source>
        <dbReference type="ARBA" id="ARBA00007931"/>
    </source>
</evidence>
<feature type="transmembrane region" description="Helical" evidence="13">
    <location>
        <begin position="6"/>
        <end position="23"/>
    </location>
</feature>
<dbReference type="AlphaFoldDB" id="A0A0G1P093"/>
<dbReference type="InterPro" id="IPR008915">
    <property type="entry name" value="Peptidase_M50"/>
</dbReference>
<dbReference type="PANTHER" id="PTHR35864:SF1">
    <property type="entry name" value="ZINC METALLOPROTEASE YWHC-RELATED"/>
    <property type="match status" value="1"/>
</dbReference>
<comment type="caution">
    <text evidence="15">The sequence shown here is derived from an EMBL/GenBank/DDBJ whole genome shotgun (WGS) entry which is preliminary data.</text>
</comment>
<evidence type="ECO:0000256" key="8">
    <source>
        <dbReference type="ARBA" id="ARBA00022801"/>
    </source>
</evidence>
<keyword evidence="9" id="KW-0862">Zinc</keyword>
<dbReference type="GO" id="GO:0046872">
    <property type="term" value="F:metal ion binding"/>
    <property type="evidence" value="ECO:0007669"/>
    <property type="project" value="UniProtKB-KW"/>
</dbReference>
<accession>A0A0G1P093</accession>
<keyword evidence="6 13" id="KW-0812">Transmembrane</keyword>
<dbReference type="Pfam" id="PF02163">
    <property type="entry name" value="Peptidase_M50"/>
    <property type="match status" value="2"/>
</dbReference>
<evidence type="ECO:0000256" key="7">
    <source>
        <dbReference type="ARBA" id="ARBA00022723"/>
    </source>
</evidence>
<dbReference type="GO" id="GO:0008237">
    <property type="term" value="F:metallopeptidase activity"/>
    <property type="evidence" value="ECO:0007669"/>
    <property type="project" value="UniProtKB-KW"/>
</dbReference>
<comment type="subcellular location">
    <subcellularLocation>
        <location evidence="2">Cell membrane</location>
        <topology evidence="2">Multi-pass membrane protein</topology>
    </subcellularLocation>
</comment>
<proteinExistence type="inferred from homology"/>
<reference evidence="15 16" key="1">
    <citation type="journal article" date="2015" name="Nature">
        <title>rRNA introns, odd ribosomes, and small enigmatic genomes across a large radiation of phyla.</title>
        <authorList>
            <person name="Brown C.T."/>
            <person name="Hug L.A."/>
            <person name="Thomas B.C."/>
            <person name="Sharon I."/>
            <person name="Castelle C.J."/>
            <person name="Singh A."/>
            <person name="Wilkins M.J."/>
            <person name="Williams K.H."/>
            <person name="Banfield J.F."/>
        </authorList>
    </citation>
    <scope>NUCLEOTIDE SEQUENCE [LARGE SCALE GENOMIC DNA]</scope>
</reference>
<evidence type="ECO:0000256" key="9">
    <source>
        <dbReference type="ARBA" id="ARBA00022833"/>
    </source>
</evidence>
<feature type="transmembrane region" description="Helical" evidence="13">
    <location>
        <begin position="171"/>
        <end position="195"/>
    </location>
</feature>
<dbReference type="GO" id="GO:0006508">
    <property type="term" value="P:proteolysis"/>
    <property type="evidence" value="ECO:0007669"/>
    <property type="project" value="UniProtKB-KW"/>
</dbReference>
<comment type="cofactor">
    <cofactor evidence="1">
        <name>Zn(2+)</name>
        <dbReference type="ChEBI" id="CHEBI:29105"/>
    </cofactor>
</comment>
<dbReference type="InterPro" id="IPR044537">
    <property type="entry name" value="Rip2-like"/>
</dbReference>
<keyword evidence="7" id="KW-0479">Metal-binding</keyword>
<evidence type="ECO:0000256" key="11">
    <source>
        <dbReference type="ARBA" id="ARBA00023049"/>
    </source>
</evidence>
<evidence type="ECO:0000256" key="5">
    <source>
        <dbReference type="ARBA" id="ARBA00022670"/>
    </source>
</evidence>
<evidence type="ECO:0000256" key="1">
    <source>
        <dbReference type="ARBA" id="ARBA00001947"/>
    </source>
</evidence>
<dbReference type="EMBL" id="LCMA01000013">
    <property type="protein sequence ID" value="KKU26057.1"/>
    <property type="molecule type" value="Genomic_DNA"/>
</dbReference>
<feature type="domain" description="Peptidase M50" evidence="14">
    <location>
        <begin position="10"/>
        <end position="114"/>
    </location>
</feature>
<keyword evidence="11" id="KW-0482">Metalloprotease</keyword>
<keyword evidence="12 13" id="KW-0472">Membrane</keyword>
<evidence type="ECO:0000256" key="2">
    <source>
        <dbReference type="ARBA" id="ARBA00004651"/>
    </source>
</evidence>
<name>A0A0G1P093_9BACT</name>
<dbReference type="PANTHER" id="PTHR35864">
    <property type="entry name" value="ZINC METALLOPROTEASE MJ0611-RELATED"/>
    <property type="match status" value="1"/>
</dbReference>
<dbReference type="GO" id="GO:0005886">
    <property type="term" value="C:plasma membrane"/>
    <property type="evidence" value="ECO:0007669"/>
    <property type="project" value="UniProtKB-SubCell"/>
</dbReference>
<evidence type="ECO:0000256" key="12">
    <source>
        <dbReference type="ARBA" id="ARBA00023136"/>
    </source>
</evidence>
<keyword evidence="5" id="KW-0645">Protease</keyword>
<dbReference type="Proteomes" id="UP000034175">
    <property type="component" value="Unassembled WGS sequence"/>
</dbReference>